<dbReference type="EMBL" id="RRCN01000002">
    <property type="protein sequence ID" value="RRJ54845.1"/>
    <property type="molecule type" value="Genomic_DNA"/>
</dbReference>
<evidence type="ECO:0000256" key="1">
    <source>
        <dbReference type="SAM" id="Phobius"/>
    </source>
</evidence>
<gene>
    <name evidence="2" type="ORF">EHV15_35315</name>
</gene>
<evidence type="ECO:0000313" key="2">
    <source>
        <dbReference type="EMBL" id="RRJ54845.1"/>
    </source>
</evidence>
<evidence type="ECO:0000313" key="3">
    <source>
        <dbReference type="Proteomes" id="UP000267017"/>
    </source>
</evidence>
<keyword evidence="1" id="KW-0472">Membrane</keyword>
<dbReference type="AlphaFoldDB" id="A0A3P3T9V5"/>
<proteinExistence type="predicted"/>
<sequence length="124" mass="14746">MEFIYVILISAMIFVLVILWLFEFFLVRPHKTSKILNALFSHFRERNEKPVEFRILESMAKQSKRRFEVKTIQQKYYTVVIKGLKVLSTDAIGSFTIPEESSYMRGVIDPILLDRFEISFKEFN</sequence>
<dbReference type="Proteomes" id="UP000267017">
    <property type="component" value="Unassembled WGS sequence"/>
</dbReference>
<keyword evidence="1" id="KW-1133">Transmembrane helix</keyword>
<dbReference type="RefSeq" id="WP_128635929.1">
    <property type="nucleotide sequence ID" value="NZ_RRCN01000002.1"/>
</dbReference>
<reference evidence="2 3" key="1">
    <citation type="submission" date="2018-11" db="EMBL/GenBank/DDBJ databases">
        <title>Genome sequencing of Paenibacillus sp. KCOM 3021 (= ChDC PVNT-B20).</title>
        <authorList>
            <person name="Kook J.-K."/>
            <person name="Park S.-N."/>
            <person name="Lim Y.K."/>
        </authorList>
    </citation>
    <scope>NUCLEOTIDE SEQUENCE [LARGE SCALE GENOMIC DNA]</scope>
    <source>
        <strain evidence="2 3">KCOM 3021</strain>
    </source>
</reference>
<name>A0A3P3T9V5_9BACL</name>
<comment type="caution">
    <text evidence="2">The sequence shown here is derived from an EMBL/GenBank/DDBJ whole genome shotgun (WGS) entry which is preliminary data.</text>
</comment>
<protein>
    <submittedName>
        <fullName evidence="2">Uncharacterized protein</fullName>
    </submittedName>
</protein>
<feature type="transmembrane region" description="Helical" evidence="1">
    <location>
        <begin position="6"/>
        <end position="27"/>
    </location>
</feature>
<organism evidence="2 3">
    <name type="scientific">Paenibacillus oralis</name>
    <dbReference type="NCBI Taxonomy" id="2490856"/>
    <lineage>
        <taxon>Bacteria</taxon>
        <taxon>Bacillati</taxon>
        <taxon>Bacillota</taxon>
        <taxon>Bacilli</taxon>
        <taxon>Bacillales</taxon>
        <taxon>Paenibacillaceae</taxon>
        <taxon>Paenibacillus</taxon>
    </lineage>
</organism>
<keyword evidence="3" id="KW-1185">Reference proteome</keyword>
<accession>A0A3P3T9V5</accession>
<dbReference type="OrthoDB" id="9892132at2"/>
<keyword evidence="1" id="KW-0812">Transmembrane</keyword>